<accession>A0A0F8YIY4</accession>
<proteinExistence type="predicted"/>
<reference evidence="1" key="1">
    <citation type="journal article" date="2015" name="Nature">
        <title>Complex archaea that bridge the gap between prokaryotes and eukaryotes.</title>
        <authorList>
            <person name="Spang A."/>
            <person name="Saw J.H."/>
            <person name="Jorgensen S.L."/>
            <person name="Zaremba-Niedzwiedzka K."/>
            <person name="Martijn J."/>
            <person name="Lind A.E."/>
            <person name="van Eijk R."/>
            <person name="Schleper C."/>
            <person name="Guy L."/>
            <person name="Ettema T.J."/>
        </authorList>
    </citation>
    <scope>NUCLEOTIDE SEQUENCE</scope>
</reference>
<organism evidence="1">
    <name type="scientific">marine sediment metagenome</name>
    <dbReference type="NCBI Taxonomy" id="412755"/>
    <lineage>
        <taxon>unclassified sequences</taxon>
        <taxon>metagenomes</taxon>
        <taxon>ecological metagenomes</taxon>
    </lineage>
</organism>
<evidence type="ECO:0000313" key="1">
    <source>
        <dbReference type="EMBL" id="KKK73695.1"/>
    </source>
</evidence>
<name>A0A0F8YIY4_9ZZZZ</name>
<protein>
    <submittedName>
        <fullName evidence="1">Uncharacterized protein</fullName>
    </submittedName>
</protein>
<dbReference type="AlphaFoldDB" id="A0A0F8YIY4"/>
<gene>
    <name evidence="1" type="ORF">LCGC14_2891270</name>
</gene>
<dbReference type="EMBL" id="LAZR01056669">
    <property type="protein sequence ID" value="KKK73695.1"/>
    <property type="molecule type" value="Genomic_DNA"/>
</dbReference>
<sequence length="74" mass="8775">MVSYFVGTMRKNTGRPSNVYSITKHRHYTLDTKRSYPEIGTPKTPRDATACRAYHRGVTRRTPKRRRNCGKFWR</sequence>
<comment type="caution">
    <text evidence="1">The sequence shown here is derived from an EMBL/GenBank/DDBJ whole genome shotgun (WGS) entry which is preliminary data.</text>
</comment>